<organism evidence="2 3">
    <name type="scientific">Pristionchus fissidentatus</name>
    <dbReference type="NCBI Taxonomy" id="1538716"/>
    <lineage>
        <taxon>Eukaryota</taxon>
        <taxon>Metazoa</taxon>
        <taxon>Ecdysozoa</taxon>
        <taxon>Nematoda</taxon>
        <taxon>Chromadorea</taxon>
        <taxon>Rhabditida</taxon>
        <taxon>Rhabditina</taxon>
        <taxon>Diplogasteromorpha</taxon>
        <taxon>Diplogasteroidea</taxon>
        <taxon>Neodiplogasteridae</taxon>
        <taxon>Pristionchus</taxon>
    </lineage>
</organism>
<dbReference type="Proteomes" id="UP001432322">
    <property type="component" value="Unassembled WGS sequence"/>
</dbReference>
<gene>
    <name evidence="2" type="ORF">PFISCL1PPCAC_28828</name>
</gene>
<dbReference type="EMBL" id="BTSY01000168">
    <property type="protein sequence ID" value="GMT37531.1"/>
    <property type="molecule type" value="Genomic_DNA"/>
</dbReference>
<dbReference type="AlphaFoldDB" id="A0AAV5WYQ2"/>
<keyword evidence="3" id="KW-1185">Reference proteome</keyword>
<keyword evidence="1" id="KW-0175">Coiled coil</keyword>
<reference evidence="2" key="1">
    <citation type="submission" date="2023-10" db="EMBL/GenBank/DDBJ databases">
        <title>Genome assembly of Pristionchus species.</title>
        <authorList>
            <person name="Yoshida K."/>
            <person name="Sommer R.J."/>
        </authorList>
    </citation>
    <scope>NUCLEOTIDE SEQUENCE</scope>
    <source>
        <strain evidence="2">RS5133</strain>
    </source>
</reference>
<name>A0AAV5WYQ2_9BILA</name>
<accession>A0AAV5WYQ2</accession>
<feature type="coiled-coil region" evidence="1">
    <location>
        <begin position="33"/>
        <end position="60"/>
    </location>
</feature>
<evidence type="ECO:0000256" key="1">
    <source>
        <dbReference type="SAM" id="Coils"/>
    </source>
</evidence>
<proteinExistence type="predicted"/>
<evidence type="ECO:0000313" key="2">
    <source>
        <dbReference type="EMBL" id="GMT37531.1"/>
    </source>
</evidence>
<feature type="non-terminal residue" evidence="2">
    <location>
        <position position="1"/>
    </location>
</feature>
<sequence>FSCRMAHKSDDRGTPNTQLMHKQLESAKWAIEMSILRKKHGESEKEIDALKKRIIDLEGDKSSTTNVFDVRRMKEIESPAPPPVDSTSLIKKVKDLENMLQV</sequence>
<feature type="non-terminal residue" evidence="2">
    <location>
        <position position="102"/>
    </location>
</feature>
<protein>
    <submittedName>
        <fullName evidence="2">Uncharacterized protein</fullName>
    </submittedName>
</protein>
<evidence type="ECO:0000313" key="3">
    <source>
        <dbReference type="Proteomes" id="UP001432322"/>
    </source>
</evidence>
<comment type="caution">
    <text evidence="2">The sequence shown here is derived from an EMBL/GenBank/DDBJ whole genome shotgun (WGS) entry which is preliminary data.</text>
</comment>